<dbReference type="InterPro" id="IPR017441">
    <property type="entry name" value="Protein_kinase_ATP_BS"/>
</dbReference>
<dbReference type="PROSITE" id="PS00108">
    <property type="entry name" value="PROTEIN_KINASE_ST"/>
    <property type="match status" value="1"/>
</dbReference>
<feature type="compositionally biased region" description="Polar residues" evidence="13">
    <location>
        <begin position="123"/>
        <end position="148"/>
    </location>
</feature>
<evidence type="ECO:0000313" key="15">
    <source>
        <dbReference type="EMBL" id="KAI1725942.1"/>
    </source>
</evidence>
<evidence type="ECO:0000256" key="1">
    <source>
        <dbReference type="ARBA" id="ARBA00010006"/>
    </source>
</evidence>
<dbReference type="GO" id="GO:0007010">
    <property type="term" value="P:cytoskeleton organization"/>
    <property type="evidence" value="ECO:0007669"/>
    <property type="project" value="UniProtKB-ARBA"/>
</dbReference>
<dbReference type="InterPro" id="IPR011009">
    <property type="entry name" value="Kinase-like_dom_sf"/>
</dbReference>
<evidence type="ECO:0000256" key="11">
    <source>
        <dbReference type="ARBA" id="ARBA00048679"/>
    </source>
</evidence>
<organism evidence="15 16">
    <name type="scientific">Ditylenchus destructor</name>
    <dbReference type="NCBI Taxonomy" id="166010"/>
    <lineage>
        <taxon>Eukaryota</taxon>
        <taxon>Metazoa</taxon>
        <taxon>Ecdysozoa</taxon>
        <taxon>Nematoda</taxon>
        <taxon>Chromadorea</taxon>
        <taxon>Rhabditida</taxon>
        <taxon>Tylenchina</taxon>
        <taxon>Tylenchomorpha</taxon>
        <taxon>Sphaerularioidea</taxon>
        <taxon>Anguinidae</taxon>
        <taxon>Anguininae</taxon>
        <taxon>Ditylenchus</taxon>
    </lineage>
</organism>
<evidence type="ECO:0000256" key="3">
    <source>
        <dbReference type="ARBA" id="ARBA00018538"/>
    </source>
</evidence>
<dbReference type="SUPFAM" id="SSF56112">
    <property type="entry name" value="Protein kinase-like (PK-like)"/>
    <property type="match status" value="1"/>
</dbReference>
<dbReference type="InterPro" id="IPR008271">
    <property type="entry name" value="Ser/Thr_kinase_AS"/>
</dbReference>
<feature type="region of interest" description="Disordered" evidence="13">
    <location>
        <begin position="41"/>
        <end position="148"/>
    </location>
</feature>
<comment type="catalytic activity">
    <reaction evidence="11">
        <text>L-seryl-[protein] + ATP = O-phospho-L-seryl-[protein] + ADP + H(+)</text>
        <dbReference type="Rhea" id="RHEA:17989"/>
        <dbReference type="Rhea" id="RHEA-COMP:9863"/>
        <dbReference type="Rhea" id="RHEA-COMP:11604"/>
        <dbReference type="ChEBI" id="CHEBI:15378"/>
        <dbReference type="ChEBI" id="CHEBI:29999"/>
        <dbReference type="ChEBI" id="CHEBI:30616"/>
        <dbReference type="ChEBI" id="CHEBI:83421"/>
        <dbReference type="ChEBI" id="CHEBI:456216"/>
        <dbReference type="EC" id="2.7.11.1"/>
    </reaction>
</comment>
<dbReference type="Pfam" id="PF00069">
    <property type="entry name" value="Pkinase"/>
    <property type="match status" value="1"/>
</dbReference>
<proteinExistence type="inferred from homology"/>
<dbReference type="GO" id="GO:0005524">
    <property type="term" value="F:ATP binding"/>
    <property type="evidence" value="ECO:0007669"/>
    <property type="project" value="UniProtKB-UniRule"/>
</dbReference>
<dbReference type="InterPro" id="IPR033931">
    <property type="entry name" value="PDK1-typ_PH"/>
</dbReference>
<evidence type="ECO:0000256" key="6">
    <source>
        <dbReference type="ARBA" id="ARBA00022679"/>
    </source>
</evidence>
<dbReference type="SUPFAM" id="SSF50729">
    <property type="entry name" value="PH domain-like"/>
    <property type="match status" value="1"/>
</dbReference>
<evidence type="ECO:0000256" key="12">
    <source>
        <dbReference type="PROSITE-ProRule" id="PRU10141"/>
    </source>
</evidence>
<dbReference type="EC" id="2.7.11.1" evidence="2"/>
<keyword evidence="6" id="KW-0808">Transferase</keyword>
<dbReference type="InterPro" id="IPR011993">
    <property type="entry name" value="PH-like_dom_sf"/>
</dbReference>
<feature type="region of interest" description="Disordered" evidence="13">
    <location>
        <begin position="702"/>
        <end position="755"/>
    </location>
</feature>
<evidence type="ECO:0000256" key="13">
    <source>
        <dbReference type="SAM" id="MobiDB-lite"/>
    </source>
</evidence>
<keyword evidence="5" id="KW-0597">Phosphoprotein</keyword>
<evidence type="ECO:0000313" key="16">
    <source>
        <dbReference type="Proteomes" id="UP001201812"/>
    </source>
</evidence>
<reference evidence="15" key="1">
    <citation type="submission" date="2022-01" db="EMBL/GenBank/DDBJ databases">
        <title>Genome Sequence Resource for Two Populations of Ditylenchus destructor, the Migratory Endoparasitic Phytonematode.</title>
        <authorList>
            <person name="Zhang H."/>
            <person name="Lin R."/>
            <person name="Xie B."/>
        </authorList>
    </citation>
    <scope>NUCLEOTIDE SEQUENCE</scope>
    <source>
        <strain evidence="15">BazhouSP</strain>
    </source>
</reference>
<evidence type="ECO:0000256" key="10">
    <source>
        <dbReference type="ARBA" id="ARBA00047899"/>
    </source>
</evidence>
<dbReference type="SMART" id="SM00233">
    <property type="entry name" value="PH"/>
    <property type="match status" value="1"/>
</dbReference>
<comment type="caution">
    <text evidence="15">The sequence shown here is derived from an EMBL/GenBank/DDBJ whole genome shotgun (WGS) entry which is preliminary data.</text>
</comment>
<dbReference type="EMBL" id="JAKKPZ010000002">
    <property type="protein sequence ID" value="KAI1725942.1"/>
    <property type="molecule type" value="Genomic_DNA"/>
</dbReference>
<protein>
    <recommendedName>
        <fullName evidence="3">3-phosphoinositide-dependent protein kinase 1</fullName>
        <ecNumber evidence="2">2.7.11.1</ecNumber>
    </recommendedName>
</protein>
<dbReference type="PANTHER" id="PTHR24356">
    <property type="entry name" value="SERINE/THREONINE-PROTEIN KINASE"/>
    <property type="match status" value="1"/>
</dbReference>
<evidence type="ECO:0000256" key="8">
    <source>
        <dbReference type="ARBA" id="ARBA00022777"/>
    </source>
</evidence>
<keyword evidence="8 15" id="KW-0418">Kinase</keyword>
<comment type="similarity">
    <text evidence="1">Belongs to the protein kinase superfamily. AGC Ser/Thr protein kinase family. PDPK1 subfamily.</text>
</comment>
<dbReference type="Gene3D" id="3.30.200.20">
    <property type="entry name" value="Phosphorylase Kinase, domain 1"/>
    <property type="match status" value="1"/>
</dbReference>
<dbReference type="InterPro" id="IPR050236">
    <property type="entry name" value="Ser_Thr_kinase_AGC"/>
</dbReference>
<accession>A0AAD4RCD6</accession>
<dbReference type="AlphaFoldDB" id="A0AAD4RCD6"/>
<dbReference type="FunFam" id="3.30.200.20:FF:000191">
    <property type="entry name" value="3-phosphoinositide-dependent protein kinase 2-like"/>
    <property type="match status" value="1"/>
</dbReference>
<feature type="region of interest" description="Disordered" evidence="13">
    <location>
        <begin position="1"/>
        <end position="27"/>
    </location>
</feature>
<feature type="compositionally biased region" description="Low complexity" evidence="13">
    <location>
        <begin position="42"/>
        <end position="52"/>
    </location>
</feature>
<feature type="compositionally biased region" description="Low complexity" evidence="13">
    <location>
        <begin position="96"/>
        <end position="122"/>
    </location>
</feature>
<feature type="region of interest" description="Disordered" evidence="13">
    <location>
        <begin position="339"/>
        <end position="370"/>
    </location>
</feature>
<keyword evidence="16" id="KW-1185">Reference proteome</keyword>
<keyword evidence="7 12" id="KW-0547">Nucleotide-binding</keyword>
<feature type="compositionally biased region" description="Polar residues" evidence="13">
    <location>
        <begin position="16"/>
        <end position="27"/>
    </location>
</feature>
<dbReference type="PANTHER" id="PTHR24356:SF163">
    <property type="entry name" value="3-PHOSPHOINOSITIDE-DEPENDENT PROTEIN KINASE 1-RELATED"/>
    <property type="match status" value="1"/>
</dbReference>
<comment type="catalytic activity">
    <reaction evidence="10">
        <text>L-threonyl-[protein] + ATP = O-phospho-L-threonyl-[protein] + ADP + H(+)</text>
        <dbReference type="Rhea" id="RHEA:46608"/>
        <dbReference type="Rhea" id="RHEA-COMP:11060"/>
        <dbReference type="Rhea" id="RHEA-COMP:11605"/>
        <dbReference type="ChEBI" id="CHEBI:15378"/>
        <dbReference type="ChEBI" id="CHEBI:30013"/>
        <dbReference type="ChEBI" id="CHEBI:30616"/>
        <dbReference type="ChEBI" id="CHEBI:61977"/>
        <dbReference type="ChEBI" id="CHEBI:456216"/>
        <dbReference type="EC" id="2.7.11.1"/>
    </reaction>
</comment>
<sequence length="755" mass="84058">MPEIGLSDSLADPQCKTGTLSSNKEMSNTIYLQPGTIIHLETSSQCSSTPSSTEDDSNDPDSAKSAPKLKVKLLPPSSIDPNLDSEHQAGPPNKNLPHTPTITTHHSHLLPKASLPSASSSPNIGTIISSAGPASSTAETSSQEIQTSVIDDPTTNLTFQKILKGKGLRSTITNRTPRDFFFIKVLGEGSFSTVYFAKEVDTGDDYAIKVMMKSEIRREKKVRYVLREKDVMAALTYGYGGHPFVVKLYCTFQDRDRLYFAMTYAKHGELLDWLRRLGSFDEAVTLFYASEILYALEFLHVKCNIIHRDLKPENILLNADWHIMLSDFGTAKIMCEPDGETAGDEEGIDHTDDAKNDSVKADPPGKKTARSSFVGTAQYISPEVLKSENVGPECDYWALGAIIFQMISGQPPFRALNEYQILKKILGMEFHFPDGFPEIARDLVQRSLVYDPARRLGSKETGGIEALKGHKFFAGVDWADLPNKKPPELKPYLPASCGEPAFYSDYQLPENMEPGLNEAALNRLMGLGLGTSGSNFSEFEYAKSESPILAGESADQLPIAITSATPSTEFTTPQPEILIEQKKREKLEAQRRLHKYHRFVDDLLITKCGLIDKKKGLFARRRMFLLCEGNPPRLFYVDPVNMDLKGEVPFSKDMRTEAKNFRTFFVHTPNRTYYLFDPERHAKDWCDAIDYVRESYFNKPNVSTHASNPHSDPDSILAKGKNKEKSKTTVPLGSTAKPAQSNKIFGGRHSGNKPK</sequence>
<evidence type="ECO:0000259" key="14">
    <source>
        <dbReference type="PROSITE" id="PS50011"/>
    </source>
</evidence>
<evidence type="ECO:0000256" key="7">
    <source>
        <dbReference type="ARBA" id="ARBA00022741"/>
    </source>
</evidence>
<dbReference type="CDD" id="cd05581">
    <property type="entry name" value="STKc_PDK1"/>
    <property type="match status" value="1"/>
</dbReference>
<dbReference type="FunFam" id="1.10.510.10:FF:000024">
    <property type="entry name" value="Probable serine/threonine-protein kinase cot-1"/>
    <property type="match status" value="1"/>
</dbReference>
<evidence type="ECO:0000256" key="9">
    <source>
        <dbReference type="ARBA" id="ARBA00022840"/>
    </source>
</evidence>
<name>A0AAD4RCD6_9BILA</name>
<dbReference type="Gene3D" id="1.10.510.10">
    <property type="entry name" value="Transferase(Phosphotransferase) domain 1"/>
    <property type="match status" value="1"/>
</dbReference>
<dbReference type="Pfam" id="PF14593">
    <property type="entry name" value="PH_3"/>
    <property type="match status" value="1"/>
</dbReference>
<dbReference type="PROSITE" id="PS50011">
    <property type="entry name" value="PROTEIN_KINASE_DOM"/>
    <property type="match status" value="1"/>
</dbReference>
<evidence type="ECO:0000256" key="2">
    <source>
        <dbReference type="ARBA" id="ARBA00012513"/>
    </source>
</evidence>
<dbReference type="InterPro" id="IPR000719">
    <property type="entry name" value="Prot_kinase_dom"/>
</dbReference>
<dbReference type="SMART" id="SM00220">
    <property type="entry name" value="S_TKc"/>
    <property type="match status" value="1"/>
</dbReference>
<dbReference type="InterPro" id="IPR001849">
    <property type="entry name" value="PH_domain"/>
</dbReference>
<dbReference type="PROSITE" id="PS00107">
    <property type="entry name" value="PROTEIN_KINASE_ATP"/>
    <property type="match status" value="1"/>
</dbReference>
<feature type="domain" description="Protein kinase" evidence="14">
    <location>
        <begin position="180"/>
        <end position="473"/>
    </location>
</feature>
<evidence type="ECO:0000256" key="5">
    <source>
        <dbReference type="ARBA" id="ARBA00022553"/>
    </source>
</evidence>
<dbReference type="GO" id="GO:0004674">
    <property type="term" value="F:protein serine/threonine kinase activity"/>
    <property type="evidence" value="ECO:0007669"/>
    <property type="project" value="UniProtKB-KW"/>
</dbReference>
<feature type="binding site" evidence="12">
    <location>
        <position position="209"/>
    </location>
    <ligand>
        <name>ATP</name>
        <dbReference type="ChEBI" id="CHEBI:30616"/>
    </ligand>
</feature>
<feature type="compositionally biased region" description="Basic and acidic residues" evidence="13">
    <location>
        <begin position="348"/>
        <end position="365"/>
    </location>
</feature>
<dbReference type="InterPro" id="IPR039046">
    <property type="entry name" value="PDPK1"/>
</dbReference>
<dbReference type="Proteomes" id="UP001201812">
    <property type="component" value="Unassembled WGS sequence"/>
</dbReference>
<dbReference type="CDD" id="cd01262">
    <property type="entry name" value="PH_PDK1"/>
    <property type="match status" value="1"/>
</dbReference>
<feature type="compositionally biased region" description="Polar residues" evidence="13">
    <location>
        <begin position="728"/>
        <end position="743"/>
    </location>
</feature>
<keyword evidence="4" id="KW-0723">Serine/threonine-protein kinase</keyword>
<evidence type="ECO:0000256" key="4">
    <source>
        <dbReference type="ARBA" id="ARBA00022527"/>
    </source>
</evidence>
<keyword evidence="9 12" id="KW-0067">ATP-binding</keyword>
<dbReference type="GO" id="GO:0035556">
    <property type="term" value="P:intracellular signal transduction"/>
    <property type="evidence" value="ECO:0007669"/>
    <property type="project" value="TreeGrafter"/>
</dbReference>
<gene>
    <name evidence="15" type="ORF">DdX_02631</name>
</gene>
<dbReference type="Gene3D" id="2.30.29.30">
    <property type="entry name" value="Pleckstrin-homology domain (PH domain)/Phosphotyrosine-binding domain (PTB)"/>
    <property type="match status" value="1"/>
</dbReference>